<dbReference type="GO" id="GO:0005886">
    <property type="term" value="C:plasma membrane"/>
    <property type="evidence" value="ECO:0007669"/>
    <property type="project" value="UniProtKB-SubCell"/>
</dbReference>
<evidence type="ECO:0000256" key="1">
    <source>
        <dbReference type="ARBA" id="ARBA00004651"/>
    </source>
</evidence>
<dbReference type="PANTHER" id="PTHR30588">
    <property type="entry name" value="BRANCHED-CHAIN AMINO ACID TRANSPORT SYSTEM 2 CARRIER PROTEIN"/>
    <property type="match status" value="1"/>
</dbReference>
<feature type="transmembrane region" description="Helical" evidence="9">
    <location>
        <begin position="40"/>
        <end position="67"/>
    </location>
</feature>
<gene>
    <name evidence="10" type="ORF">HMPREF9465_02161</name>
</gene>
<evidence type="ECO:0000256" key="4">
    <source>
        <dbReference type="ARBA" id="ARBA00022475"/>
    </source>
</evidence>
<dbReference type="AlphaFoldDB" id="K1JJA9"/>
<comment type="similarity">
    <text evidence="2 9">Belongs to the branched chain amino acid transporter family.</text>
</comment>
<dbReference type="GO" id="GO:0005304">
    <property type="term" value="F:L-valine transmembrane transporter activity"/>
    <property type="evidence" value="ECO:0007669"/>
    <property type="project" value="TreeGrafter"/>
</dbReference>
<keyword evidence="11" id="KW-1185">Reference proteome</keyword>
<evidence type="ECO:0000256" key="9">
    <source>
        <dbReference type="RuleBase" id="RU362122"/>
    </source>
</evidence>
<keyword evidence="6 9" id="KW-0029">Amino-acid transport</keyword>
<evidence type="ECO:0000256" key="3">
    <source>
        <dbReference type="ARBA" id="ARBA00022448"/>
    </source>
</evidence>
<proteinExistence type="inferred from homology"/>
<organism evidence="10 11">
    <name type="scientific">Sutterella wadsworthensis 2_1_59BFAA</name>
    <dbReference type="NCBI Taxonomy" id="742823"/>
    <lineage>
        <taxon>Bacteria</taxon>
        <taxon>Pseudomonadati</taxon>
        <taxon>Pseudomonadota</taxon>
        <taxon>Betaproteobacteria</taxon>
        <taxon>Burkholderiales</taxon>
        <taxon>Sutterellaceae</taxon>
        <taxon>Sutterella</taxon>
    </lineage>
</organism>
<protein>
    <recommendedName>
        <fullName evidence="9">Branched-chain amino acid transport system carrier protein</fullName>
    </recommendedName>
</protein>
<dbReference type="Proteomes" id="UP000005835">
    <property type="component" value="Unassembled WGS sequence"/>
</dbReference>
<evidence type="ECO:0000256" key="7">
    <source>
        <dbReference type="ARBA" id="ARBA00022989"/>
    </source>
</evidence>
<dbReference type="InterPro" id="IPR004685">
    <property type="entry name" value="Brnchd-chn_aa_trnsp_Livcs"/>
</dbReference>
<dbReference type="eggNOG" id="COG1114">
    <property type="taxonomic scope" value="Bacteria"/>
</dbReference>
<comment type="function">
    <text evidence="9">Component of the transport system for branched-chain amino acids.</text>
</comment>
<comment type="subcellular location">
    <subcellularLocation>
        <location evidence="9">Cell inner membrane</location>
        <topology evidence="9">Multi-pass membrane protein</topology>
    </subcellularLocation>
    <subcellularLocation>
        <location evidence="1">Cell membrane</location>
        <topology evidence="1">Multi-pass membrane protein</topology>
    </subcellularLocation>
</comment>
<reference evidence="10 11" key="1">
    <citation type="submission" date="2012-05" db="EMBL/GenBank/DDBJ databases">
        <title>The Genome Sequence of Sutterella wadsworthensis 2_1_59BFAA.</title>
        <authorList>
            <consortium name="The Broad Institute Genome Sequencing Platform"/>
            <person name="Earl A."/>
            <person name="Ward D."/>
            <person name="Feldgarden M."/>
            <person name="Gevers D."/>
            <person name="Daigneault M."/>
            <person name="Strauss J."/>
            <person name="Allen-Vercoe E."/>
            <person name="Walker B."/>
            <person name="Young S.K."/>
            <person name="Zeng Q."/>
            <person name="Gargeya S."/>
            <person name="Fitzgerald M."/>
            <person name="Haas B."/>
            <person name="Abouelleil A."/>
            <person name="Alvarado L."/>
            <person name="Arachchi H.M."/>
            <person name="Berlin A.M."/>
            <person name="Chapman S.B."/>
            <person name="Goldberg J."/>
            <person name="Griggs A."/>
            <person name="Gujja S."/>
            <person name="Hansen M."/>
            <person name="Howarth C."/>
            <person name="Imamovic A."/>
            <person name="Larimer J."/>
            <person name="McCowen C."/>
            <person name="Montmayeur A."/>
            <person name="Murphy C."/>
            <person name="Neiman D."/>
            <person name="Pearson M."/>
            <person name="Priest M."/>
            <person name="Roberts A."/>
            <person name="Saif S."/>
            <person name="Shea T."/>
            <person name="Sisk P."/>
            <person name="Sykes S."/>
            <person name="Wortman J."/>
            <person name="Nusbaum C."/>
            <person name="Birren B."/>
        </authorList>
    </citation>
    <scope>NUCLEOTIDE SEQUENCE [LARGE SCALE GENOMIC DNA]</scope>
    <source>
        <strain evidence="10 11">2_1_59BFAA</strain>
    </source>
</reference>
<dbReference type="GO" id="GO:0015188">
    <property type="term" value="F:L-isoleucine transmembrane transporter activity"/>
    <property type="evidence" value="ECO:0007669"/>
    <property type="project" value="TreeGrafter"/>
</dbReference>
<dbReference type="PANTHER" id="PTHR30588:SF0">
    <property type="entry name" value="BRANCHED-CHAIN AMINO ACID PERMEASE BRNQ"/>
    <property type="match status" value="1"/>
</dbReference>
<comment type="caution">
    <text evidence="10">The sequence shown here is derived from an EMBL/GenBank/DDBJ whole genome shotgun (WGS) entry which is preliminary data.</text>
</comment>
<dbReference type="OrthoDB" id="9783920at2"/>
<sequence length="446" mass="47475">MQNTDNKRFVAIGLMLFAILFGAGNLIFPASMGQASGDHFVWAFIGFCITGVGLPLLAIMAMAYAGCNDLQEAAGRAHPLYGLFYTVVVYMSIGPCFAIPRTGTVAFEIGLRPFLTEGQVEMGLWIFLVLFFVVSYWLAATPQKLVDRVGKILTPALVLTLGALIVKSVVDPLGVPQAAQPNYAGVLTATVAGILDGYNTLDAIAAFVFATLVTNFVREGGAKTAKEVTSQVYKSGILAVSLLAVIYFFIAKIGAESVTAIGMQDTGAPVLAETAKILFGNFGAILLSVIVLLACLTTSIGLITCCAAYFMRIVGRLTYKQYCLLFTIVSFLIGMFGLKTIIVSTIPVLMFVYPLCVILIVLLFTDKLFDGRQCVYAFTTAFTFVMAAVSGLETAGVNLGAISEAIKAYVPFAQYGLAWVPFAVTGYVLGLAYKAAVPCKACCKPA</sequence>
<dbReference type="EMBL" id="ADMG01000049">
    <property type="protein sequence ID" value="EKB30226.1"/>
    <property type="molecule type" value="Genomic_DNA"/>
</dbReference>
<feature type="transmembrane region" description="Helical" evidence="9">
    <location>
        <begin position="9"/>
        <end position="28"/>
    </location>
</feature>
<dbReference type="GO" id="GO:0015818">
    <property type="term" value="P:isoleucine transport"/>
    <property type="evidence" value="ECO:0007669"/>
    <property type="project" value="TreeGrafter"/>
</dbReference>
<evidence type="ECO:0000313" key="10">
    <source>
        <dbReference type="EMBL" id="EKB30226.1"/>
    </source>
</evidence>
<dbReference type="NCBIfam" id="TIGR00796">
    <property type="entry name" value="livcs"/>
    <property type="match status" value="1"/>
</dbReference>
<dbReference type="GO" id="GO:0015820">
    <property type="term" value="P:L-leucine transport"/>
    <property type="evidence" value="ECO:0007669"/>
    <property type="project" value="TreeGrafter"/>
</dbReference>
<feature type="transmembrane region" description="Helical" evidence="9">
    <location>
        <begin position="412"/>
        <end position="433"/>
    </location>
</feature>
<evidence type="ECO:0000256" key="8">
    <source>
        <dbReference type="ARBA" id="ARBA00023136"/>
    </source>
</evidence>
<keyword evidence="8 9" id="KW-0472">Membrane</keyword>
<accession>K1JJA9</accession>
<keyword evidence="7 9" id="KW-1133">Transmembrane helix</keyword>
<keyword evidence="3 9" id="KW-0813">Transport</keyword>
<evidence type="ECO:0000256" key="2">
    <source>
        <dbReference type="ARBA" id="ARBA00008540"/>
    </source>
</evidence>
<feature type="transmembrane region" description="Helical" evidence="9">
    <location>
        <begin position="237"/>
        <end position="262"/>
    </location>
</feature>
<feature type="transmembrane region" description="Helical" evidence="9">
    <location>
        <begin position="122"/>
        <end position="140"/>
    </location>
</feature>
<dbReference type="HOGENOM" id="CLU_036807_0_1_4"/>
<feature type="transmembrane region" description="Helical" evidence="9">
    <location>
        <begin position="322"/>
        <end position="342"/>
    </location>
</feature>
<name>K1JJA9_9BURK</name>
<feature type="transmembrane region" description="Helical" evidence="9">
    <location>
        <begin position="79"/>
        <end position="102"/>
    </location>
</feature>
<feature type="transmembrane region" description="Helical" evidence="9">
    <location>
        <begin position="282"/>
        <end position="310"/>
    </location>
</feature>
<evidence type="ECO:0000256" key="6">
    <source>
        <dbReference type="ARBA" id="ARBA00022970"/>
    </source>
</evidence>
<dbReference type="PATRIC" id="fig|742823.3.peg.2172"/>
<keyword evidence="5 9" id="KW-0812">Transmembrane</keyword>
<evidence type="ECO:0000313" key="11">
    <source>
        <dbReference type="Proteomes" id="UP000005835"/>
    </source>
</evidence>
<keyword evidence="4" id="KW-1003">Cell membrane</keyword>
<dbReference type="Pfam" id="PF05525">
    <property type="entry name" value="Branch_AA_trans"/>
    <property type="match status" value="1"/>
</dbReference>
<dbReference type="RefSeq" id="WP_005436998.1">
    <property type="nucleotide sequence ID" value="NZ_JH815521.1"/>
</dbReference>
<dbReference type="GO" id="GO:0015190">
    <property type="term" value="F:L-leucine transmembrane transporter activity"/>
    <property type="evidence" value="ECO:0007669"/>
    <property type="project" value="TreeGrafter"/>
</dbReference>
<feature type="transmembrane region" description="Helical" evidence="9">
    <location>
        <begin position="374"/>
        <end position="392"/>
    </location>
</feature>
<feature type="transmembrane region" description="Helical" evidence="9">
    <location>
        <begin position="348"/>
        <end position="365"/>
    </location>
</feature>
<feature type="transmembrane region" description="Helical" evidence="9">
    <location>
        <begin position="152"/>
        <end position="170"/>
    </location>
</feature>
<feature type="transmembrane region" description="Helical" evidence="9">
    <location>
        <begin position="197"/>
        <end position="217"/>
    </location>
</feature>
<evidence type="ECO:0000256" key="5">
    <source>
        <dbReference type="ARBA" id="ARBA00022692"/>
    </source>
</evidence>